<dbReference type="Pfam" id="PF03466">
    <property type="entry name" value="LysR_substrate"/>
    <property type="match status" value="1"/>
</dbReference>
<dbReference type="Proteomes" id="UP001549320">
    <property type="component" value="Unassembled WGS sequence"/>
</dbReference>
<dbReference type="PANTHER" id="PTHR30419:SF14">
    <property type="entry name" value="LYSR FAMILY TRANSCRIPTIONAL REGULATOR"/>
    <property type="match status" value="1"/>
</dbReference>
<dbReference type="SUPFAM" id="SSF46785">
    <property type="entry name" value="Winged helix' DNA-binding domain"/>
    <property type="match status" value="2"/>
</dbReference>
<evidence type="ECO:0000256" key="3">
    <source>
        <dbReference type="ARBA" id="ARBA00023125"/>
    </source>
</evidence>
<proteinExistence type="inferred from homology"/>
<dbReference type="InterPro" id="IPR050950">
    <property type="entry name" value="HTH-type_LysR_regulators"/>
</dbReference>
<dbReference type="InterPro" id="IPR036388">
    <property type="entry name" value="WH-like_DNA-bd_sf"/>
</dbReference>
<keyword evidence="7" id="KW-1185">Reference proteome</keyword>
<dbReference type="EMBL" id="JBEPSH010000005">
    <property type="protein sequence ID" value="MET4577846.1"/>
    <property type="molecule type" value="Genomic_DNA"/>
</dbReference>
<dbReference type="InterPro" id="IPR036390">
    <property type="entry name" value="WH_DNA-bd_sf"/>
</dbReference>
<feature type="domain" description="HTH lysR-type" evidence="5">
    <location>
        <begin position="1"/>
        <end position="59"/>
    </location>
</feature>
<comment type="similarity">
    <text evidence="1">Belongs to the LysR transcriptional regulatory family.</text>
</comment>
<comment type="caution">
    <text evidence="6">The sequence shown here is derived from an EMBL/GenBank/DDBJ whole genome shotgun (WGS) entry which is preliminary data.</text>
</comment>
<evidence type="ECO:0000313" key="6">
    <source>
        <dbReference type="EMBL" id="MET4577846.1"/>
    </source>
</evidence>
<evidence type="ECO:0000256" key="1">
    <source>
        <dbReference type="ARBA" id="ARBA00009437"/>
    </source>
</evidence>
<organism evidence="6 7">
    <name type="scientific">Ottowia thiooxydans</name>
    <dbReference type="NCBI Taxonomy" id="219182"/>
    <lineage>
        <taxon>Bacteria</taxon>
        <taxon>Pseudomonadati</taxon>
        <taxon>Pseudomonadota</taxon>
        <taxon>Betaproteobacteria</taxon>
        <taxon>Burkholderiales</taxon>
        <taxon>Comamonadaceae</taxon>
        <taxon>Ottowia</taxon>
    </lineage>
</organism>
<sequence>MIALRHIRTLSVVARTGGVRLSSESLRRAPSAVSRAVALLEDTLGMPLFERKGRGMLPTPAGALVLARFDRVREELSAVLEEAAGGIKAQALPAAAADVLYDERRLQAASLLAELHHMPSVGRRLGVSPSAVSSALARLEGALRQKLFLRTASGLMPTDAGARWTLRFDRALAELRYLEEDISAARGSLRGLITVGTLPLARTRVLPRAIVALRQSHPGLRIHSLESPYEELHAGLMRGKVDFIIGALRPEVDPSLSSETLFEDELGVMAAATHPLARKSKVGFSDLRGQSWVLSRPGTPLRVSLDQFFTAHGEAALVPAVETGDLALVRGMLMDGGMLTVLSTHQLRYEVDAEQVRVLPFAMDGLRRHIGLVTRAGAKLPPGTLALMQEIRSPE</sequence>
<dbReference type="InterPro" id="IPR000847">
    <property type="entry name" value="LysR_HTH_N"/>
</dbReference>
<accession>A0ABV2Q9Y6</accession>
<keyword evidence="2" id="KW-0805">Transcription regulation</keyword>
<keyword evidence="3" id="KW-0238">DNA-binding</keyword>
<evidence type="ECO:0000256" key="2">
    <source>
        <dbReference type="ARBA" id="ARBA00023015"/>
    </source>
</evidence>
<evidence type="ECO:0000259" key="5">
    <source>
        <dbReference type="PROSITE" id="PS50931"/>
    </source>
</evidence>
<dbReference type="PROSITE" id="PS50931">
    <property type="entry name" value="HTH_LYSR"/>
    <property type="match status" value="2"/>
</dbReference>
<gene>
    <name evidence="6" type="ORF">ABIE13_002957</name>
</gene>
<dbReference type="Gene3D" id="3.40.190.10">
    <property type="entry name" value="Periplasmic binding protein-like II"/>
    <property type="match status" value="2"/>
</dbReference>
<dbReference type="Gene3D" id="1.10.10.10">
    <property type="entry name" value="Winged helix-like DNA-binding domain superfamily/Winged helix DNA-binding domain"/>
    <property type="match status" value="2"/>
</dbReference>
<keyword evidence="4" id="KW-0804">Transcription</keyword>
<feature type="domain" description="HTH lysR-type" evidence="5">
    <location>
        <begin position="101"/>
        <end position="158"/>
    </location>
</feature>
<dbReference type="Pfam" id="PF00126">
    <property type="entry name" value="HTH_1"/>
    <property type="match status" value="2"/>
</dbReference>
<dbReference type="InterPro" id="IPR005119">
    <property type="entry name" value="LysR_subst-bd"/>
</dbReference>
<evidence type="ECO:0000313" key="7">
    <source>
        <dbReference type="Proteomes" id="UP001549320"/>
    </source>
</evidence>
<name>A0ABV2Q9Y6_9BURK</name>
<dbReference type="RefSeq" id="WP_354444557.1">
    <property type="nucleotide sequence ID" value="NZ_JBEPSH010000005.1"/>
</dbReference>
<dbReference type="PANTHER" id="PTHR30419">
    <property type="entry name" value="HTH-TYPE TRANSCRIPTIONAL REGULATOR YBHD"/>
    <property type="match status" value="1"/>
</dbReference>
<evidence type="ECO:0000256" key="4">
    <source>
        <dbReference type="ARBA" id="ARBA00023163"/>
    </source>
</evidence>
<reference evidence="6 7" key="1">
    <citation type="submission" date="2024-06" db="EMBL/GenBank/DDBJ databases">
        <title>Sorghum-associated microbial communities from plants grown in Nebraska, USA.</title>
        <authorList>
            <person name="Schachtman D."/>
        </authorList>
    </citation>
    <scope>NUCLEOTIDE SEQUENCE [LARGE SCALE GENOMIC DNA]</scope>
    <source>
        <strain evidence="6 7">2709</strain>
    </source>
</reference>
<dbReference type="SUPFAM" id="SSF53850">
    <property type="entry name" value="Periplasmic binding protein-like II"/>
    <property type="match status" value="1"/>
</dbReference>
<protein>
    <submittedName>
        <fullName evidence="6">LysR family transcriptional regulator of gallate degradation</fullName>
    </submittedName>
</protein>